<keyword evidence="3" id="KW-1185">Reference proteome</keyword>
<evidence type="ECO:0000259" key="1">
    <source>
        <dbReference type="Pfam" id="PF06985"/>
    </source>
</evidence>
<sequence>MVFGWRSYYRAIHFRSLPFGIDRWILGLSQGWKITFGFYAKFTNDDPGLPPTSFSGGRYLGYMPLDPARKEIRLLKIHAGRSEEAIHTSIRTVSLVDSPEFEALSYVWGCPKDEEVIFIDGQRVKIGRNLFEAIHTLRLTTSDRILWVDAVCIWQDNVTERGHQVGMMDQIYRLAENVAVYLGPPTAATPTAIRTLRYFTDCELDPDNGPWRSTPIEEIEQSLTDIIHRPWFTRIWTVQEATLARHITLISGEHEVSWVVDLRTVKSILFRIKSAVISPGWSMPLRNRASSLDWSRLLNILDTRMRQAARREGAAIVGTPLDLAFDFRSRLSADPRDKYFAIANIIENDQGGSIVLRPDYDMTLEELHQRFTDEVRRVNGL</sequence>
<organism evidence="2 3">
    <name type="scientific">Madurella fahalii</name>
    <dbReference type="NCBI Taxonomy" id="1157608"/>
    <lineage>
        <taxon>Eukaryota</taxon>
        <taxon>Fungi</taxon>
        <taxon>Dikarya</taxon>
        <taxon>Ascomycota</taxon>
        <taxon>Pezizomycotina</taxon>
        <taxon>Sordariomycetes</taxon>
        <taxon>Sordariomycetidae</taxon>
        <taxon>Sordariales</taxon>
        <taxon>Sordariales incertae sedis</taxon>
        <taxon>Madurella</taxon>
    </lineage>
</organism>
<evidence type="ECO:0000313" key="3">
    <source>
        <dbReference type="Proteomes" id="UP001628179"/>
    </source>
</evidence>
<dbReference type="RefSeq" id="XP_070911643.1">
    <property type="nucleotide sequence ID" value="XM_071055542.1"/>
</dbReference>
<dbReference type="GeneID" id="98170865"/>
<gene>
    <name evidence="2" type="ORF">MFIFM68171_00120</name>
</gene>
<dbReference type="PANTHER" id="PTHR24148">
    <property type="entry name" value="ANKYRIN REPEAT DOMAIN-CONTAINING PROTEIN 39 HOMOLOG-RELATED"/>
    <property type="match status" value="1"/>
</dbReference>
<evidence type="ECO:0000313" key="2">
    <source>
        <dbReference type="EMBL" id="GAB1309910.1"/>
    </source>
</evidence>
<accession>A0ABQ0FWP0</accession>
<name>A0ABQ0FWP0_9PEZI</name>
<dbReference type="InterPro" id="IPR052895">
    <property type="entry name" value="HetReg/Transcr_Mod"/>
</dbReference>
<protein>
    <recommendedName>
        <fullName evidence="1">Heterokaryon incompatibility domain-containing protein</fullName>
    </recommendedName>
</protein>
<reference evidence="2 3" key="1">
    <citation type="submission" date="2024-09" db="EMBL/GenBank/DDBJ databases">
        <title>Itraconazole resistance in Madurella fahalii resulting from another homologue of gene encoding cytochrome P450 14-alpha sterol demethylase (CYP51).</title>
        <authorList>
            <person name="Yoshioka I."/>
            <person name="Fahal A.H."/>
            <person name="Kaneko S."/>
            <person name="Yaguchi T."/>
        </authorList>
    </citation>
    <scope>NUCLEOTIDE SEQUENCE [LARGE SCALE GENOMIC DNA]</scope>
    <source>
        <strain evidence="2 3">IFM 68171</strain>
    </source>
</reference>
<dbReference type="EMBL" id="BAAFSV010000001">
    <property type="protein sequence ID" value="GAB1309910.1"/>
    <property type="molecule type" value="Genomic_DNA"/>
</dbReference>
<dbReference type="InterPro" id="IPR010730">
    <property type="entry name" value="HET"/>
</dbReference>
<proteinExistence type="predicted"/>
<comment type="caution">
    <text evidence="2">The sequence shown here is derived from an EMBL/GenBank/DDBJ whole genome shotgun (WGS) entry which is preliminary data.</text>
</comment>
<dbReference type="PANTHER" id="PTHR24148:SF73">
    <property type="entry name" value="HET DOMAIN PROTEIN (AFU_ORTHOLOGUE AFUA_8G01020)"/>
    <property type="match status" value="1"/>
</dbReference>
<feature type="domain" description="Heterokaryon incompatibility" evidence="1">
    <location>
        <begin position="101"/>
        <end position="240"/>
    </location>
</feature>
<dbReference type="Pfam" id="PF06985">
    <property type="entry name" value="HET"/>
    <property type="match status" value="1"/>
</dbReference>
<dbReference type="Proteomes" id="UP001628179">
    <property type="component" value="Unassembled WGS sequence"/>
</dbReference>